<name>A0A815HLY9_ADIRI</name>
<accession>A0A815HLY9</accession>
<sequence length="243" mass="27453">MFKKFRHRAETKHMKMNDSALRDIIPSDDVSFTEEIRKPRLLRLFKIFLIIFVLGLVAVGIVLSALILTYSGKSFLSFVLQSSGLKIFSLANTTISQENLTSTSSDDNWQKITISPASTLSTLLLRTGEDVRHRSMKFDRISSTIANEQSSSFTTQTEISSQQSTSSPSITTNARVYITTSSENRVDSSTSIQSTSQIRDHETSTIEQLPATTNILTQPSRKFFRDYYRKLNEDIIIDDLLFS</sequence>
<feature type="region of interest" description="Disordered" evidence="1">
    <location>
        <begin position="152"/>
        <end position="172"/>
    </location>
</feature>
<gene>
    <name evidence="3" type="ORF">XAT740_LOCUS31654</name>
</gene>
<keyword evidence="2" id="KW-0472">Membrane</keyword>
<evidence type="ECO:0000313" key="4">
    <source>
        <dbReference type="Proteomes" id="UP000663828"/>
    </source>
</evidence>
<dbReference type="EMBL" id="CAJNOR010002898">
    <property type="protein sequence ID" value="CAF1354246.1"/>
    <property type="molecule type" value="Genomic_DNA"/>
</dbReference>
<evidence type="ECO:0000256" key="1">
    <source>
        <dbReference type="SAM" id="MobiDB-lite"/>
    </source>
</evidence>
<dbReference type="Proteomes" id="UP000663828">
    <property type="component" value="Unassembled WGS sequence"/>
</dbReference>
<evidence type="ECO:0000256" key="2">
    <source>
        <dbReference type="SAM" id="Phobius"/>
    </source>
</evidence>
<reference evidence="3" key="1">
    <citation type="submission" date="2021-02" db="EMBL/GenBank/DDBJ databases">
        <authorList>
            <person name="Nowell W R."/>
        </authorList>
    </citation>
    <scope>NUCLEOTIDE SEQUENCE</scope>
</reference>
<evidence type="ECO:0000313" key="3">
    <source>
        <dbReference type="EMBL" id="CAF1354246.1"/>
    </source>
</evidence>
<protein>
    <submittedName>
        <fullName evidence="3">Uncharacterized protein</fullName>
    </submittedName>
</protein>
<dbReference type="AlphaFoldDB" id="A0A815HLY9"/>
<comment type="caution">
    <text evidence="3">The sequence shown here is derived from an EMBL/GenBank/DDBJ whole genome shotgun (WGS) entry which is preliminary data.</text>
</comment>
<keyword evidence="4" id="KW-1185">Reference proteome</keyword>
<keyword evidence="2" id="KW-0812">Transmembrane</keyword>
<proteinExistence type="predicted"/>
<feature type="transmembrane region" description="Helical" evidence="2">
    <location>
        <begin position="47"/>
        <end position="70"/>
    </location>
</feature>
<keyword evidence="2" id="KW-1133">Transmembrane helix</keyword>
<organism evidence="3 4">
    <name type="scientific">Adineta ricciae</name>
    <name type="common">Rotifer</name>
    <dbReference type="NCBI Taxonomy" id="249248"/>
    <lineage>
        <taxon>Eukaryota</taxon>
        <taxon>Metazoa</taxon>
        <taxon>Spiralia</taxon>
        <taxon>Gnathifera</taxon>
        <taxon>Rotifera</taxon>
        <taxon>Eurotatoria</taxon>
        <taxon>Bdelloidea</taxon>
        <taxon>Adinetida</taxon>
        <taxon>Adinetidae</taxon>
        <taxon>Adineta</taxon>
    </lineage>
</organism>